<sequence length="34" mass="3673">MQVCLKSHILALLHVYTSTQTPIDDTSLSGVVTT</sequence>
<dbReference type="AlphaFoldDB" id="A0A2P2PQP4"/>
<evidence type="ECO:0000313" key="1">
    <source>
        <dbReference type="EMBL" id="MBX57052.1"/>
    </source>
</evidence>
<protein>
    <submittedName>
        <fullName evidence="1">Uncharacterized protein</fullName>
    </submittedName>
</protein>
<proteinExistence type="predicted"/>
<name>A0A2P2PQP4_RHIMU</name>
<accession>A0A2P2PQP4</accession>
<reference evidence="1" key="1">
    <citation type="submission" date="2018-02" db="EMBL/GenBank/DDBJ databases">
        <title>Rhizophora mucronata_Transcriptome.</title>
        <authorList>
            <person name="Meera S.P."/>
            <person name="Sreeshan A."/>
            <person name="Augustine A."/>
        </authorList>
    </citation>
    <scope>NUCLEOTIDE SEQUENCE</scope>
    <source>
        <tissue evidence="1">Leaf</tissue>
    </source>
</reference>
<dbReference type="EMBL" id="GGEC01076568">
    <property type="protein sequence ID" value="MBX57052.1"/>
    <property type="molecule type" value="Transcribed_RNA"/>
</dbReference>
<organism evidence="1">
    <name type="scientific">Rhizophora mucronata</name>
    <name type="common">Asiatic mangrove</name>
    <dbReference type="NCBI Taxonomy" id="61149"/>
    <lineage>
        <taxon>Eukaryota</taxon>
        <taxon>Viridiplantae</taxon>
        <taxon>Streptophyta</taxon>
        <taxon>Embryophyta</taxon>
        <taxon>Tracheophyta</taxon>
        <taxon>Spermatophyta</taxon>
        <taxon>Magnoliopsida</taxon>
        <taxon>eudicotyledons</taxon>
        <taxon>Gunneridae</taxon>
        <taxon>Pentapetalae</taxon>
        <taxon>rosids</taxon>
        <taxon>fabids</taxon>
        <taxon>Malpighiales</taxon>
        <taxon>Rhizophoraceae</taxon>
        <taxon>Rhizophora</taxon>
    </lineage>
</organism>